<protein>
    <submittedName>
        <fullName evidence="2">SFRICE_017854</fullName>
    </submittedName>
</protein>
<sequence>MARPTHLVLLLVTLGVVHTSQGHARSFTRCQLSRELLRYNFPRRGEPIARYTGHNSRLRATTKKFSKYRKKPSNSVRPETLCSTNVASPNSKNPDTYFCSENFTVGVGIVTGQPAASTLRPPFEHLQGNNLCEIAKL</sequence>
<name>A0A2H1VE49_SPOFR</name>
<keyword evidence="1" id="KW-0732">Signal</keyword>
<gene>
    <name evidence="2" type="ORF">SFRICE_017854</name>
</gene>
<organism evidence="2">
    <name type="scientific">Spodoptera frugiperda</name>
    <name type="common">Fall armyworm</name>
    <dbReference type="NCBI Taxonomy" id="7108"/>
    <lineage>
        <taxon>Eukaryota</taxon>
        <taxon>Metazoa</taxon>
        <taxon>Ecdysozoa</taxon>
        <taxon>Arthropoda</taxon>
        <taxon>Hexapoda</taxon>
        <taxon>Insecta</taxon>
        <taxon>Pterygota</taxon>
        <taxon>Neoptera</taxon>
        <taxon>Endopterygota</taxon>
        <taxon>Lepidoptera</taxon>
        <taxon>Glossata</taxon>
        <taxon>Ditrysia</taxon>
        <taxon>Noctuoidea</taxon>
        <taxon>Noctuidae</taxon>
        <taxon>Amphipyrinae</taxon>
        <taxon>Spodoptera</taxon>
    </lineage>
</organism>
<reference evidence="2" key="1">
    <citation type="submission" date="2016-07" db="EMBL/GenBank/DDBJ databases">
        <authorList>
            <person name="Bretaudeau A."/>
        </authorList>
    </citation>
    <scope>NUCLEOTIDE SEQUENCE</scope>
    <source>
        <strain evidence="2">Rice</strain>
        <tissue evidence="2">Whole body</tissue>
    </source>
</reference>
<evidence type="ECO:0000313" key="2">
    <source>
        <dbReference type="EMBL" id="SOQ39113.1"/>
    </source>
</evidence>
<accession>A0A2H1VE49</accession>
<proteinExistence type="predicted"/>
<feature type="signal peptide" evidence="1">
    <location>
        <begin position="1"/>
        <end position="19"/>
    </location>
</feature>
<dbReference type="EMBL" id="ODYU01002067">
    <property type="protein sequence ID" value="SOQ39113.1"/>
    <property type="molecule type" value="Genomic_DNA"/>
</dbReference>
<dbReference type="AlphaFoldDB" id="A0A2H1VE49"/>
<feature type="chain" id="PRO_5013917387" evidence="1">
    <location>
        <begin position="20"/>
        <end position="137"/>
    </location>
</feature>
<evidence type="ECO:0000256" key="1">
    <source>
        <dbReference type="SAM" id="SignalP"/>
    </source>
</evidence>